<gene>
    <name evidence="1" type="ORF">QAD02_009659</name>
</gene>
<reference evidence="1" key="1">
    <citation type="submission" date="2023-04" db="EMBL/GenBank/DDBJ databases">
        <title>A chromosome-level genome assembly of the parasitoid wasp Eretmocerus hayati.</title>
        <authorList>
            <person name="Zhong Y."/>
            <person name="Liu S."/>
            <person name="Liu Y."/>
        </authorList>
    </citation>
    <scope>NUCLEOTIDE SEQUENCE</scope>
    <source>
        <strain evidence="1">ZJU_SS_LIU_2023</strain>
    </source>
</reference>
<name>A0ACC2NAQ8_9HYME</name>
<keyword evidence="2" id="KW-1185">Reference proteome</keyword>
<evidence type="ECO:0000313" key="1">
    <source>
        <dbReference type="EMBL" id="KAJ8667996.1"/>
    </source>
</evidence>
<dbReference type="EMBL" id="CM056744">
    <property type="protein sequence ID" value="KAJ8667996.1"/>
    <property type="molecule type" value="Genomic_DNA"/>
</dbReference>
<dbReference type="Proteomes" id="UP001239111">
    <property type="component" value="Chromosome 4"/>
</dbReference>
<comment type="caution">
    <text evidence="1">The sequence shown here is derived from an EMBL/GenBank/DDBJ whole genome shotgun (WGS) entry which is preliminary data.</text>
</comment>
<organism evidence="1 2">
    <name type="scientific">Eretmocerus hayati</name>
    <dbReference type="NCBI Taxonomy" id="131215"/>
    <lineage>
        <taxon>Eukaryota</taxon>
        <taxon>Metazoa</taxon>
        <taxon>Ecdysozoa</taxon>
        <taxon>Arthropoda</taxon>
        <taxon>Hexapoda</taxon>
        <taxon>Insecta</taxon>
        <taxon>Pterygota</taxon>
        <taxon>Neoptera</taxon>
        <taxon>Endopterygota</taxon>
        <taxon>Hymenoptera</taxon>
        <taxon>Apocrita</taxon>
        <taxon>Proctotrupomorpha</taxon>
        <taxon>Chalcidoidea</taxon>
        <taxon>Aphelinidae</taxon>
        <taxon>Aphelininae</taxon>
        <taxon>Eretmocerus</taxon>
    </lineage>
</organism>
<sequence>MHSVYLGPGKRLLDFLLGEPKKKKCRKDVKLNSALKMELDRRTKMIKGDIPDEFPRKMRETSKYHQFKAVEHKFMLQNAGPIVFKKIMHGDLYKHFMLSIMGCRLLSGRNVEAHVAQVRGLFLEFVQKAPSLYGQEFVSILVHCLIHICDDVERYGLNLTELSAFEFESYLGFISSLLRSPTHLVVQYCNRMEEAELYRIDPEENATQEMTILMRTKTAVQKIKYKGMILGDSHPNSTVLLANKTVAEIQRFEYEGADLFVVVKKFKKTAFLDSKWDPDIFNNWEVTCSSQDEWTVPLNTIVLKFVRFQMNYSKDESKRLFVVPLLL</sequence>
<protein>
    <submittedName>
        <fullName evidence="1">Uncharacterized protein</fullName>
    </submittedName>
</protein>
<accession>A0ACC2NAQ8</accession>
<proteinExistence type="predicted"/>
<evidence type="ECO:0000313" key="2">
    <source>
        <dbReference type="Proteomes" id="UP001239111"/>
    </source>
</evidence>